<gene>
    <name evidence="3" type="ORF">SAY87_019819</name>
</gene>
<organism evidence="3 4">
    <name type="scientific">Trapa incisa</name>
    <dbReference type="NCBI Taxonomy" id="236973"/>
    <lineage>
        <taxon>Eukaryota</taxon>
        <taxon>Viridiplantae</taxon>
        <taxon>Streptophyta</taxon>
        <taxon>Embryophyta</taxon>
        <taxon>Tracheophyta</taxon>
        <taxon>Spermatophyta</taxon>
        <taxon>Magnoliopsida</taxon>
        <taxon>eudicotyledons</taxon>
        <taxon>Gunneridae</taxon>
        <taxon>Pentapetalae</taxon>
        <taxon>rosids</taxon>
        <taxon>malvids</taxon>
        <taxon>Myrtales</taxon>
        <taxon>Lythraceae</taxon>
        <taxon>Trapa</taxon>
    </lineage>
</organism>
<evidence type="ECO:0000313" key="3">
    <source>
        <dbReference type="EMBL" id="KAK4758518.1"/>
    </source>
</evidence>
<evidence type="ECO:0000256" key="2">
    <source>
        <dbReference type="ARBA" id="ARBA00022676"/>
    </source>
</evidence>
<dbReference type="GO" id="GO:0035251">
    <property type="term" value="F:UDP-glucosyltransferase activity"/>
    <property type="evidence" value="ECO:0007669"/>
    <property type="project" value="TreeGrafter"/>
</dbReference>
<proteinExistence type="inferred from homology"/>
<dbReference type="AlphaFoldDB" id="A0AAN7JZU5"/>
<reference evidence="3 4" key="1">
    <citation type="journal article" date="2023" name="Hortic Res">
        <title>Pangenome of water caltrop reveals structural variations and asymmetric subgenome divergence after allopolyploidization.</title>
        <authorList>
            <person name="Zhang X."/>
            <person name="Chen Y."/>
            <person name="Wang L."/>
            <person name="Yuan Y."/>
            <person name="Fang M."/>
            <person name="Shi L."/>
            <person name="Lu R."/>
            <person name="Comes H.P."/>
            <person name="Ma Y."/>
            <person name="Chen Y."/>
            <person name="Huang G."/>
            <person name="Zhou Y."/>
            <person name="Zheng Z."/>
            <person name="Qiu Y."/>
        </authorList>
    </citation>
    <scope>NUCLEOTIDE SEQUENCE [LARGE SCALE GENOMIC DNA]</scope>
    <source>
        <tissue evidence="3">Roots</tissue>
    </source>
</reference>
<keyword evidence="4" id="KW-1185">Reference proteome</keyword>
<protein>
    <submittedName>
        <fullName evidence="3">Uncharacterized protein</fullName>
    </submittedName>
</protein>
<comment type="caution">
    <text evidence="3">The sequence shown here is derived from an EMBL/GenBank/DDBJ whole genome shotgun (WGS) entry which is preliminary data.</text>
</comment>
<name>A0AAN7JZU5_9MYRT</name>
<comment type="similarity">
    <text evidence="1">Belongs to the UDP-glycosyltransferase family.</text>
</comment>
<dbReference type="SUPFAM" id="SSF53756">
    <property type="entry name" value="UDP-Glycosyltransferase/glycogen phosphorylase"/>
    <property type="match status" value="1"/>
</dbReference>
<keyword evidence="2" id="KW-0328">Glycosyltransferase</keyword>
<dbReference type="EMBL" id="JAXIOK010000012">
    <property type="protein sequence ID" value="KAK4758518.1"/>
    <property type="molecule type" value="Genomic_DNA"/>
</dbReference>
<sequence>MDSRSGQLHIMFFPHLSDGHLIPTIDMAITFSSHGVKSTIVTTPSNAALFLDTIEKEQKLGLDISMRTITFPVMEGELPQGCENLNSVTSPHMALNFYKAIRLLRGPLEEVLQDARPTCLVADTMFPWATEVAAKFGIPRLVFHGTSLFAICAFFSVRFNEPHRKVRSDHEPFVIPDLPDRITMTRMQLPSYVREKIDNELTRMIDESVEADGGSYGVVVNSFRELELAYSDHYRNCERWNNDKQFLVGREEMERAVVRLMVGEEAEEMRRRAKLQGKAARRAVEMGGSSYCDLEALLDELMSKP</sequence>
<evidence type="ECO:0000313" key="4">
    <source>
        <dbReference type="Proteomes" id="UP001345219"/>
    </source>
</evidence>
<dbReference type="PANTHER" id="PTHR48047:SF45">
    <property type="entry name" value="SCOPOLETIN GLUCOSYLTRANSFERASE-LIKE"/>
    <property type="match status" value="1"/>
</dbReference>
<keyword evidence="2" id="KW-0808">Transferase</keyword>
<accession>A0AAN7JZU5</accession>
<evidence type="ECO:0000256" key="1">
    <source>
        <dbReference type="ARBA" id="ARBA00009995"/>
    </source>
</evidence>
<dbReference type="Proteomes" id="UP001345219">
    <property type="component" value="Chromosome 15"/>
</dbReference>
<dbReference type="Gene3D" id="3.40.50.2000">
    <property type="entry name" value="Glycogen Phosphorylase B"/>
    <property type="match status" value="1"/>
</dbReference>
<dbReference type="PANTHER" id="PTHR48047">
    <property type="entry name" value="GLYCOSYLTRANSFERASE"/>
    <property type="match status" value="1"/>
</dbReference>